<sequence>MGHRVSCTDGLSLGFRLGRANARRSRAQWRSRRGGEKALVECGWREEGCDCVLDNTIVSHSGDFLGTDIRIFERKVTEALGMCEEMNAERGTKNERKKERLWRRKWPTLEDCFYCEAETGAQCDVTADTWTSVRNDPVEVGGINGACVMASASVGARGTDHVTSLGPCRQSHPPRCWQSAPGATPAHRGVSLIQPGGRDAAIVPFGINDPTDIAG</sequence>
<comment type="caution">
    <text evidence="1">The sequence shown here is derived from an EMBL/GenBank/DDBJ whole genome shotgun (WGS) entry which is preliminary data.</text>
</comment>
<keyword evidence="2" id="KW-1185">Reference proteome</keyword>
<gene>
    <name evidence="1" type="ORF">SKAU_G00296940</name>
</gene>
<evidence type="ECO:0000313" key="2">
    <source>
        <dbReference type="Proteomes" id="UP001152622"/>
    </source>
</evidence>
<proteinExistence type="predicted"/>
<organism evidence="1 2">
    <name type="scientific">Synaphobranchus kaupii</name>
    <name type="common">Kaup's arrowtooth eel</name>
    <dbReference type="NCBI Taxonomy" id="118154"/>
    <lineage>
        <taxon>Eukaryota</taxon>
        <taxon>Metazoa</taxon>
        <taxon>Chordata</taxon>
        <taxon>Craniata</taxon>
        <taxon>Vertebrata</taxon>
        <taxon>Euteleostomi</taxon>
        <taxon>Actinopterygii</taxon>
        <taxon>Neopterygii</taxon>
        <taxon>Teleostei</taxon>
        <taxon>Anguilliformes</taxon>
        <taxon>Synaphobranchidae</taxon>
        <taxon>Synaphobranchus</taxon>
    </lineage>
</organism>
<dbReference type="AlphaFoldDB" id="A0A9Q1EUW6"/>
<protein>
    <submittedName>
        <fullName evidence="1">Uncharacterized protein</fullName>
    </submittedName>
</protein>
<dbReference type="EMBL" id="JAINUF010000012">
    <property type="protein sequence ID" value="KAJ8345501.1"/>
    <property type="molecule type" value="Genomic_DNA"/>
</dbReference>
<dbReference type="Proteomes" id="UP001152622">
    <property type="component" value="Chromosome 12"/>
</dbReference>
<accession>A0A9Q1EUW6</accession>
<evidence type="ECO:0000313" key="1">
    <source>
        <dbReference type="EMBL" id="KAJ8345501.1"/>
    </source>
</evidence>
<reference evidence="1" key="1">
    <citation type="journal article" date="2023" name="Science">
        <title>Genome structures resolve the early diversification of teleost fishes.</title>
        <authorList>
            <person name="Parey E."/>
            <person name="Louis A."/>
            <person name="Montfort J."/>
            <person name="Bouchez O."/>
            <person name="Roques C."/>
            <person name="Iampietro C."/>
            <person name="Lluch J."/>
            <person name="Castinel A."/>
            <person name="Donnadieu C."/>
            <person name="Desvignes T."/>
            <person name="Floi Bucao C."/>
            <person name="Jouanno E."/>
            <person name="Wen M."/>
            <person name="Mejri S."/>
            <person name="Dirks R."/>
            <person name="Jansen H."/>
            <person name="Henkel C."/>
            <person name="Chen W.J."/>
            <person name="Zahm M."/>
            <person name="Cabau C."/>
            <person name="Klopp C."/>
            <person name="Thompson A.W."/>
            <person name="Robinson-Rechavi M."/>
            <person name="Braasch I."/>
            <person name="Lecointre G."/>
            <person name="Bobe J."/>
            <person name="Postlethwait J.H."/>
            <person name="Berthelot C."/>
            <person name="Roest Crollius H."/>
            <person name="Guiguen Y."/>
        </authorList>
    </citation>
    <scope>NUCLEOTIDE SEQUENCE</scope>
    <source>
        <strain evidence="1">WJC10195</strain>
    </source>
</reference>
<name>A0A9Q1EUW6_SYNKA</name>